<protein>
    <submittedName>
        <fullName evidence="1">Uncharacterized protein</fullName>
    </submittedName>
</protein>
<dbReference type="EMBL" id="CACVBS010000039">
    <property type="protein sequence ID" value="CAA7263265.1"/>
    <property type="molecule type" value="Genomic_DNA"/>
</dbReference>
<dbReference type="OrthoDB" id="2961287at2759"/>
<gene>
    <name evidence="1" type="ORF">AAE3_LOCUS5542</name>
</gene>
<organism evidence="1 2">
    <name type="scientific">Cyclocybe aegerita</name>
    <name type="common">Black poplar mushroom</name>
    <name type="synonym">Agrocybe aegerita</name>
    <dbReference type="NCBI Taxonomy" id="1973307"/>
    <lineage>
        <taxon>Eukaryota</taxon>
        <taxon>Fungi</taxon>
        <taxon>Dikarya</taxon>
        <taxon>Basidiomycota</taxon>
        <taxon>Agaricomycotina</taxon>
        <taxon>Agaricomycetes</taxon>
        <taxon>Agaricomycetidae</taxon>
        <taxon>Agaricales</taxon>
        <taxon>Agaricineae</taxon>
        <taxon>Bolbitiaceae</taxon>
        <taxon>Cyclocybe</taxon>
    </lineage>
</organism>
<comment type="caution">
    <text evidence="1">The sequence shown here is derived from an EMBL/GenBank/DDBJ whole genome shotgun (WGS) entry which is preliminary data.</text>
</comment>
<dbReference type="AlphaFoldDB" id="A0A8S0VRF2"/>
<accession>A0A8S0VRF2</accession>
<keyword evidence="2" id="KW-1185">Reference proteome</keyword>
<evidence type="ECO:0000313" key="1">
    <source>
        <dbReference type="EMBL" id="CAA7263265.1"/>
    </source>
</evidence>
<dbReference type="Proteomes" id="UP000467700">
    <property type="component" value="Unassembled WGS sequence"/>
</dbReference>
<sequence>MVGLCHDLTKLACPQGWIEKAQVPCVDEIFKERLQGMLIDLQASMESEDEDKVDFSYLDKGTTNFLQSRLSSFFQIIGMTQNVERRRKAGFCFCGKDHQLAWNALLCVFCSSEEDAVPRNLFFEKMIRYPPSNIRPAEATTDQYLSSALPQARADELCRCLRIPFCAPCARSPCLRVCYGRLSGLGSNGVEVVPPAKRAGPLARPTANTYVMDHNLASFDISVPTEALQFAVALYRINQHQEKILDSLLGLGIFSKVPARRS</sequence>
<evidence type="ECO:0000313" key="2">
    <source>
        <dbReference type="Proteomes" id="UP000467700"/>
    </source>
</evidence>
<name>A0A8S0VRF2_CYCAE</name>
<proteinExistence type="predicted"/>
<reference evidence="1 2" key="1">
    <citation type="submission" date="2020-01" db="EMBL/GenBank/DDBJ databases">
        <authorList>
            <person name="Gupta K D."/>
        </authorList>
    </citation>
    <scope>NUCLEOTIDE SEQUENCE [LARGE SCALE GENOMIC DNA]</scope>
</reference>